<dbReference type="AlphaFoldDB" id="A0AAQ1JNI9"/>
<keyword evidence="1" id="KW-0812">Transmembrane</keyword>
<protein>
    <submittedName>
        <fullName evidence="2">Type IV pilus assembly protein PilW</fullName>
    </submittedName>
</protein>
<evidence type="ECO:0000313" key="3">
    <source>
        <dbReference type="Proteomes" id="UP000243518"/>
    </source>
</evidence>
<feature type="transmembrane region" description="Helical" evidence="1">
    <location>
        <begin position="13"/>
        <end position="32"/>
    </location>
</feature>
<evidence type="ECO:0000313" key="2">
    <source>
        <dbReference type="EMBL" id="SEF43260.1"/>
    </source>
</evidence>
<reference evidence="2 3" key="1">
    <citation type="submission" date="2016-10" db="EMBL/GenBank/DDBJ databases">
        <authorList>
            <person name="Varghese N."/>
            <person name="Submissions S."/>
        </authorList>
    </citation>
    <scope>NUCLEOTIDE SEQUENCE [LARGE SCALE GENOMIC DNA]</scope>
    <source>
        <strain evidence="2 3">CECT 8317</strain>
    </source>
</reference>
<dbReference type="Proteomes" id="UP000243518">
    <property type="component" value="Unassembled WGS sequence"/>
</dbReference>
<proteinExistence type="predicted"/>
<evidence type="ECO:0000256" key="1">
    <source>
        <dbReference type="SAM" id="Phobius"/>
    </source>
</evidence>
<keyword evidence="1" id="KW-1133">Transmembrane helix</keyword>
<dbReference type="RefSeq" id="WP_140418549.1">
    <property type="nucleotide sequence ID" value="NZ_FNVE01000001.1"/>
</dbReference>
<keyword evidence="1" id="KW-0472">Membrane</keyword>
<organism evidence="2 3">
    <name type="scientific">Halopseudomonas aestusnigri</name>
    <dbReference type="NCBI Taxonomy" id="857252"/>
    <lineage>
        <taxon>Bacteria</taxon>
        <taxon>Pseudomonadati</taxon>
        <taxon>Pseudomonadota</taxon>
        <taxon>Gammaproteobacteria</taxon>
        <taxon>Pseudomonadales</taxon>
        <taxon>Pseudomonadaceae</taxon>
        <taxon>Halopseudomonas</taxon>
    </lineage>
</organism>
<sequence>MTGSVRGFGLVELMVAMLLGLTLVLALVQYLASSRQTWLWQQQSARMQEDARYVLGRLSRDLRASGSYGCLDLEQALPGGLPDVLARPVRFEQGVLTLITGLPVQPVFETPQTVRAADYGARWLLAGDCRQRVSLGEEQPLTVLPGDWLVPLRQLDYRQQGERIQVRVNGVGNFETLIERVARFEPGFALAENIGAAGVSGHYQGLLSSAEQARLRSVRIELALQPGASDVSVDSGRGQVFRQVTRLRNRPDGFVNE</sequence>
<keyword evidence="3" id="KW-1185">Reference proteome</keyword>
<dbReference type="EMBL" id="FNVE01000001">
    <property type="protein sequence ID" value="SEF43260.1"/>
    <property type="molecule type" value="Genomic_DNA"/>
</dbReference>
<comment type="caution">
    <text evidence="2">The sequence shown here is derived from an EMBL/GenBank/DDBJ whole genome shotgun (WGS) entry which is preliminary data.</text>
</comment>
<gene>
    <name evidence="2" type="ORF">SAMN05216586_10139</name>
</gene>
<accession>A0AAQ1JNI9</accession>
<name>A0AAQ1JNI9_9GAMM</name>